<evidence type="ECO:0000313" key="2">
    <source>
        <dbReference type="Proteomes" id="UP000004095"/>
    </source>
</evidence>
<name>A1ZXS9_MICM2</name>
<evidence type="ECO:0000313" key="1">
    <source>
        <dbReference type="EMBL" id="EAY24857.1"/>
    </source>
</evidence>
<reference evidence="1 2" key="1">
    <citation type="submission" date="2007-01" db="EMBL/GenBank/DDBJ databases">
        <authorList>
            <person name="Haygood M."/>
            <person name="Podell S."/>
            <person name="Anderson C."/>
            <person name="Hopkinson B."/>
            <person name="Roe K."/>
            <person name="Barbeau K."/>
            <person name="Gaasterland T."/>
            <person name="Ferriera S."/>
            <person name="Johnson J."/>
            <person name="Kravitz S."/>
            <person name="Beeson K."/>
            <person name="Sutton G."/>
            <person name="Rogers Y.-H."/>
            <person name="Friedman R."/>
            <person name="Frazier M."/>
            <person name="Venter J.C."/>
        </authorList>
    </citation>
    <scope>NUCLEOTIDE SEQUENCE [LARGE SCALE GENOMIC DNA]</scope>
    <source>
        <strain evidence="1 2">ATCC 23134</strain>
    </source>
</reference>
<proteinExistence type="predicted"/>
<dbReference type="AlphaFoldDB" id="A1ZXS9"/>
<gene>
    <name evidence="1" type="ORF">M23134_06749</name>
</gene>
<sequence length="40" mass="4725">MQQLPLFCIKNGYREVVYKEGLMEDKIKAGERYKKTLSLC</sequence>
<accession>A1ZXS9</accession>
<organism evidence="1 2">
    <name type="scientific">Microscilla marina ATCC 23134</name>
    <dbReference type="NCBI Taxonomy" id="313606"/>
    <lineage>
        <taxon>Bacteria</taxon>
        <taxon>Pseudomonadati</taxon>
        <taxon>Bacteroidota</taxon>
        <taxon>Cytophagia</taxon>
        <taxon>Cytophagales</taxon>
        <taxon>Microscillaceae</taxon>
        <taxon>Microscilla</taxon>
    </lineage>
</organism>
<dbReference type="EMBL" id="AAWS01000060">
    <property type="protein sequence ID" value="EAY24857.1"/>
    <property type="molecule type" value="Genomic_DNA"/>
</dbReference>
<keyword evidence="2" id="KW-1185">Reference proteome</keyword>
<protein>
    <submittedName>
        <fullName evidence="1">Uncharacterized protein</fullName>
    </submittedName>
</protein>
<dbReference type="Proteomes" id="UP000004095">
    <property type="component" value="Unassembled WGS sequence"/>
</dbReference>
<comment type="caution">
    <text evidence="1">The sequence shown here is derived from an EMBL/GenBank/DDBJ whole genome shotgun (WGS) entry which is preliminary data.</text>
</comment>